<gene>
    <name evidence="5 6" type="primary">LOC105159254</name>
</gene>
<dbReference type="GeneID" id="105159254"/>
<accession>A0A6I9SY89</accession>
<evidence type="ECO:0000313" key="4">
    <source>
        <dbReference type="Proteomes" id="UP000504604"/>
    </source>
</evidence>
<dbReference type="PANTHER" id="PTHR23172:SF87">
    <property type="entry name" value="CHAPERONE DNAJ-DOMAIN SUPERFAMILY PROTEIN"/>
    <property type="match status" value="1"/>
</dbReference>
<feature type="compositionally biased region" description="Polar residues" evidence="2">
    <location>
        <begin position="143"/>
        <end position="152"/>
    </location>
</feature>
<organism evidence="4 5">
    <name type="scientific">Sesamum indicum</name>
    <name type="common">Oriental sesame</name>
    <name type="synonym">Sesamum orientale</name>
    <dbReference type="NCBI Taxonomy" id="4182"/>
    <lineage>
        <taxon>Eukaryota</taxon>
        <taxon>Viridiplantae</taxon>
        <taxon>Streptophyta</taxon>
        <taxon>Embryophyta</taxon>
        <taxon>Tracheophyta</taxon>
        <taxon>Spermatophyta</taxon>
        <taxon>Magnoliopsida</taxon>
        <taxon>eudicotyledons</taxon>
        <taxon>Gunneridae</taxon>
        <taxon>Pentapetalae</taxon>
        <taxon>asterids</taxon>
        <taxon>lamiids</taxon>
        <taxon>Lamiales</taxon>
        <taxon>Pedaliaceae</taxon>
        <taxon>Sesamum</taxon>
    </lineage>
</organism>
<evidence type="ECO:0000256" key="1">
    <source>
        <dbReference type="ARBA" id="ARBA00023054"/>
    </source>
</evidence>
<evidence type="ECO:0000259" key="3">
    <source>
        <dbReference type="PROSITE" id="PS50076"/>
    </source>
</evidence>
<dbReference type="RefSeq" id="XP_011074560.1">
    <property type="nucleotide sequence ID" value="XM_011076258.2"/>
</dbReference>
<sequence>MESVSRPPHRRKHSTANAFSSSSSSFSFKNPYDDVVLSKGGKVKFGAHEYAEMFSGSSSIPVLDLSGLDEPVESADYRSSKLDYTSIFGGFRDDDVAVPYDELVNAAAKKAKTRSLADAHSRSQESFSLHSPGKAKKFPHGASDQSNEGTKQHFNLSFNKTGERNADVSNGKTHVAQLNAVPGFTYFVDGTPQLQKTEGDRSVPSLKREVSRTWSFSAGVEAVAVKGGVSWEKAYIPEKSCNVNDINTRANISKVPPTSSRPSNPNVNKDARRSRLPSFASKDASGEAAGECSPPLFEEELDENSVAAVSAAALKKAIEQAQESIRIAKMIMERKKEGLQDGSEPRSKGRLKVKYNKETRLDHEANGSAERNARGTCERLDPAFPIFTELEFAPSVSHSEKLLNAGKAEEGRVRDNDRAAKEHGDAFNGEGERSAPSCSQRETVNITGKDDLKNIGQNFEAAEACGEGTKFSGLAANAECTTATPKSDNGNLVCSTNKLGSHLVEMETSKEIFEQRELYCHQPEGPEVVAERAPNTSQRAGEVEKSVDEGLVQATTHHIQEPENIAELLEGVHNFSQSTQEQEKIVHEAGENLRIEQEVEVTEERDIVDDDKEKCEKKNEEMVHGEHFTVLSSEFNNLLNELQDLSEKDMLEHKDREAKSENGLHGRSSDGAEDRVSQKEAHTLFESEQQLKESLMKEISEGKPETFPEVAVGEKVNVVHESEIDDRKLNHGQKLPGEDEQNEIADNMETSEFEVAENIQMEVNGCDEVQNSDVPWDSGETNDIHRGWTSEENHDKFGYQEVADESVDAHSDDSGTIFGGTHNDTSTIFGESQEPSDVHLNNKAEEYKAAARSYKKNDNLPGVTETFSTIENKEAGRQFHLEVGEMPGTDSLRRCASEENFIGSKLNNTVEGLSSDSKTETDSSMNASNEDTLPEDEDTCKPASEIHNAPQESAPKINMQNLPEVHPSDNKAAEFDQINVRPVLEPTSESEEESESTSIPENIDGVSAHELKESTSNKEAVRDDLDMISDERENVEDQSRGVYPEDQSEEMHCQSNNEPKEMDKSMETETEVETGQKMGNNDENLRGKSTMEQKDAKGNEQKSEMDDHRQRIEAIKRGREREKDRIAVERAIREARERAFAEARERAERAAVERAAAEARQRVMAEAREKLEKASVETKQSADKASTEAKLRAERAAVERATAEARERALEKAMSQKTSFEPRTQAERNPAERFSTSSRNNGLKHSFSSSDLEKIDGTASESAQRRKARLERHQRIMERAAKALAEKNMRDLLAQKEQAERNRLAESLDADIKRWATGKEGNLRALLSTLQYILGPESGWQPISLTEIITTAAVKKAYRKATLCVHPDKLQQRGASIQQKYICEKVFDLLKAAWNRFNSEER</sequence>
<feature type="compositionally biased region" description="Basic and acidic residues" evidence="2">
    <location>
        <begin position="1169"/>
        <end position="1211"/>
    </location>
</feature>
<dbReference type="Proteomes" id="UP000504604">
    <property type="component" value="Linkage group LG3"/>
</dbReference>
<dbReference type="KEGG" id="sind:105159254"/>
<proteinExistence type="predicted"/>
<dbReference type="GO" id="GO:0072583">
    <property type="term" value="P:clathrin-dependent endocytosis"/>
    <property type="evidence" value="ECO:0007669"/>
    <property type="project" value="TreeGrafter"/>
</dbReference>
<feature type="compositionally biased region" description="Basic and acidic residues" evidence="2">
    <location>
        <begin position="1007"/>
        <end position="1039"/>
    </location>
</feature>
<keyword evidence="4" id="KW-1185">Reference proteome</keyword>
<feature type="domain" description="J" evidence="3">
    <location>
        <begin position="1338"/>
        <end position="1402"/>
    </location>
</feature>
<name>A0A6I9SY89_SESIN</name>
<feature type="compositionally biased region" description="Polar residues" evidence="2">
    <location>
        <begin position="250"/>
        <end position="267"/>
    </location>
</feature>
<evidence type="ECO:0000256" key="2">
    <source>
        <dbReference type="SAM" id="MobiDB-lite"/>
    </source>
</evidence>
<dbReference type="PROSITE" id="PS50076">
    <property type="entry name" value="DNAJ_2"/>
    <property type="match status" value="1"/>
</dbReference>
<feature type="compositionally biased region" description="Polar residues" evidence="2">
    <location>
        <begin position="1234"/>
        <end position="1250"/>
    </location>
</feature>
<dbReference type="Gene3D" id="1.10.287.110">
    <property type="entry name" value="DnaJ domain"/>
    <property type="match status" value="1"/>
</dbReference>
<feature type="region of interest" description="Disordered" evidence="2">
    <location>
        <begin position="1"/>
        <end position="30"/>
    </location>
</feature>
<dbReference type="GO" id="GO:0031982">
    <property type="term" value="C:vesicle"/>
    <property type="evidence" value="ECO:0007669"/>
    <property type="project" value="TreeGrafter"/>
</dbReference>
<protein>
    <submittedName>
        <fullName evidence="6">Auxilin-like protein 1 isoform X1</fullName>
    </submittedName>
    <submittedName>
        <fullName evidence="5">Auxilin-like protein 1 isoform X2</fullName>
    </submittedName>
</protein>
<feature type="region of interest" description="Disordered" evidence="2">
    <location>
        <begin position="250"/>
        <end position="292"/>
    </location>
</feature>
<feature type="region of interest" description="Disordered" evidence="2">
    <location>
        <begin position="407"/>
        <end position="440"/>
    </location>
</feature>
<keyword evidence="1" id="KW-0175">Coiled coil</keyword>
<dbReference type="GO" id="GO:0072318">
    <property type="term" value="P:clathrin coat disassembly"/>
    <property type="evidence" value="ECO:0007669"/>
    <property type="project" value="TreeGrafter"/>
</dbReference>
<evidence type="ECO:0000313" key="5">
    <source>
        <dbReference type="RefSeq" id="XP_011074560.1"/>
    </source>
</evidence>
<feature type="compositionally biased region" description="Basic and acidic residues" evidence="2">
    <location>
        <begin position="1083"/>
        <end position="1109"/>
    </location>
</feature>
<feature type="region of interest" description="Disordered" evidence="2">
    <location>
        <begin position="652"/>
        <end position="681"/>
    </location>
</feature>
<dbReference type="GO" id="GO:0005737">
    <property type="term" value="C:cytoplasm"/>
    <property type="evidence" value="ECO:0007669"/>
    <property type="project" value="TreeGrafter"/>
</dbReference>
<evidence type="ECO:0000313" key="6">
    <source>
        <dbReference type="RefSeq" id="XP_020548097.1"/>
    </source>
</evidence>
<dbReference type="RefSeq" id="XP_020548097.1">
    <property type="nucleotide sequence ID" value="XM_020692438.1"/>
</dbReference>
<dbReference type="InterPro" id="IPR001623">
    <property type="entry name" value="DnaJ_domain"/>
</dbReference>
<dbReference type="GO" id="GO:0030276">
    <property type="term" value="F:clathrin binding"/>
    <property type="evidence" value="ECO:0007669"/>
    <property type="project" value="TreeGrafter"/>
</dbReference>
<dbReference type="FunFam" id="1.10.287.110:FF:000009">
    <property type="entry name" value="Auxilin-related protein 1"/>
    <property type="match status" value="1"/>
</dbReference>
<feature type="region of interest" description="Disordered" evidence="2">
    <location>
        <begin position="113"/>
        <end position="152"/>
    </location>
</feature>
<feature type="compositionally biased region" description="Basic and acidic residues" evidence="2">
    <location>
        <begin position="407"/>
        <end position="433"/>
    </location>
</feature>
<dbReference type="InterPro" id="IPR036869">
    <property type="entry name" value="J_dom_sf"/>
</dbReference>
<reference evidence="5 6" key="1">
    <citation type="submission" date="2025-04" db="UniProtKB">
        <authorList>
            <consortium name="RefSeq"/>
        </authorList>
    </citation>
    <scope>IDENTIFICATION</scope>
</reference>
<feature type="compositionally biased region" description="Low complexity" evidence="2">
    <location>
        <begin position="19"/>
        <end position="28"/>
    </location>
</feature>
<feature type="compositionally biased region" description="Polar residues" evidence="2">
    <location>
        <begin position="906"/>
        <end position="931"/>
    </location>
</feature>
<feature type="region of interest" description="Disordered" evidence="2">
    <location>
        <begin position="1169"/>
        <end position="1271"/>
    </location>
</feature>
<feature type="region of interest" description="Disordered" evidence="2">
    <location>
        <begin position="906"/>
        <end position="1109"/>
    </location>
</feature>
<dbReference type="SUPFAM" id="SSF46565">
    <property type="entry name" value="Chaperone J-domain"/>
    <property type="match status" value="1"/>
</dbReference>
<dbReference type="Gramene" id="SIN_1011517.t">
    <property type="protein sequence ID" value="SIN_1011517.t"/>
    <property type="gene ID" value="SIN_1011517"/>
</dbReference>
<feature type="compositionally biased region" description="Basic and acidic residues" evidence="2">
    <location>
        <begin position="1058"/>
        <end position="1067"/>
    </location>
</feature>
<dbReference type="PANTHER" id="PTHR23172">
    <property type="entry name" value="AUXILIN/CYCLIN G-ASSOCIATED KINASE-RELATED"/>
    <property type="match status" value="1"/>
</dbReference>
<dbReference type="OrthoDB" id="1717591at2759"/>